<evidence type="ECO:0000313" key="1">
    <source>
        <dbReference type="EMBL" id="MBD2739428.1"/>
    </source>
</evidence>
<comment type="caution">
    <text evidence="1">The sequence shown here is derived from an EMBL/GenBank/DDBJ whole genome shotgun (WGS) entry which is preliminary data.</text>
</comment>
<proteinExistence type="predicted"/>
<evidence type="ECO:0000313" key="2">
    <source>
        <dbReference type="Proteomes" id="UP000637383"/>
    </source>
</evidence>
<organism evidence="1 2">
    <name type="scientific">Nostoc paludosum FACHB-159</name>
    <dbReference type="NCBI Taxonomy" id="2692908"/>
    <lineage>
        <taxon>Bacteria</taxon>
        <taxon>Bacillati</taxon>
        <taxon>Cyanobacteriota</taxon>
        <taxon>Cyanophyceae</taxon>
        <taxon>Nostocales</taxon>
        <taxon>Nostocaceae</taxon>
        <taxon>Nostoc</taxon>
    </lineage>
</organism>
<protein>
    <submittedName>
        <fullName evidence="1">Uncharacterized protein</fullName>
    </submittedName>
</protein>
<gene>
    <name evidence="1" type="ORF">H6H03_37155</name>
</gene>
<dbReference type="RefSeq" id="WP_190959926.1">
    <property type="nucleotide sequence ID" value="NZ_JACJTU010000084.1"/>
</dbReference>
<accession>A0ABR8KL10</accession>
<dbReference type="Proteomes" id="UP000637383">
    <property type="component" value="Unassembled WGS sequence"/>
</dbReference>
<dbReference type="EMBL" id="JACJTU010000084">
    <property type="protein sequence ID" value="MBD2739428.1"/>
    <property type="molecule type" value="Genomic_DNA"/>
</dbReference>
<keyword evidence="2" id="KW-1185">Reference proteome</keyword>
<sequence length="474" mass="54018">MPKKISDIFQINPQILIDHNVFNGVINIDSPFYVDPRLLEKTTVPELQQSYKKFTNHFDDVLKSVLNFIEGRENFETITNKLIFSEIPVAGLGYSINHAGGKGIGSQLSNNLSKTVVELAKLGIIDPIIFELSGLFEKNIGADRISDMTIHILLSELAQFSSRVAESLKLPKAAKPTLIAGKYFYGLPCYSSQGILLVPQDILTALPLAYSWTSADVITTHNQELRGYINTKIKKSWKASPTWKDVALKKKDLRKHILEQPELMKNLIDKYKGKSAIAYNFKSDPDEVFRWHESAREYANKYPLNLKDFESESNEKIVEIICEHFSKLVKGGLCVEFYKKSGEPNNEKVGQLILLELLENYIQRSSFKLTFDLKNDTINLSNQNFFGEISIILKYTSTRNIVKEYEEMLGKNQSSFKLSNSTLILIMLNRGKSIIDEINALDRKHRQENIKFFKRVDIDGRIQGTGGNKRPLIR</sequence>
<name>A0ABR8KL10_9NOSO</name>
<reference evidence="1 2" key="1">
    <citation type="journal article" date="2020" name="ISME J.">
        <title>Comparative genomics reveals insights into cyanobacterial evolution and habitat adaptation.</title>
        <authorList>
            <person name="Chen M.Y."/>
            <person name="Teng W.K."/>
            <person name="Zhao L."/>
            <person name="Hu C.X."/>
            <person name="Zhou Y.K."/>
            <person name="Han B.P."/>
            <person name="Song L.R."/>
            <person name="Shu W.S."/>
        </authorList>
    </citation>
    <scope>NUCLEOTIDE SEQUENCE [LARGE SCALE GENOMIC DNA]</scope>
    <source>
        <strain evidence="1 2">FACHB-159</strain>
    </source>
</reference>